<dbReference type="Pfam" id="PF00665">
    <property type="entry name" value="rve"/>
    <property type="match status" value="1"/>
</dbReference>
<dbReference type="Gene3D" id="3.30.420.10">
    <property type="entry name" value="Ribonuclease H-like superfamily/Ribonuclease H"/>
    <property type="match status" value="1"/>
</dbReference>
<dbReference type="InterPro" id="IPR036397">
    <property type="entry name" value="RNaseH_sf"/>
</dbReference>
<dbReference type="Proteomes" id="UP000015105">
    <property type="component" value="Chromosome 6D"/>
</dbReference>
<evidence type="ECO:0000259" key="1">
    <source>
        <dbReference type="PROSITE" id="PS50994"/>
    </source>
</evidence>
<reference evidence="2" key="5">
    <citation type="journal article" date="2021" name="G3 (Bethesda)">
        <title>Aegilops tauschii genome assembly Aet v5.0 features greater sequence contiguity and improved annotation.</title>
        <authorList>
            <person name="Wang L."/>
            <person name="Zhu T."/>
            <person name="Rodriguez J.C."/>
            <person name="Deal K.R."/>
            <person name="Dubcovsky J."/>
            <person name="McGuire P.E."/>
            <person name="Lux T."/>
            <person name="Spannagl M."/>
            <person name="Mayer K.F.X."/>
            <person name="Baldrich P."/>
            <person name="Meyers B.C."/>
            <person name="Huo N."/>
            <person name="Gu Y.Q."/>
            <person name="Zhou H."/>
            <person name="Devos K.M."/>
            <person name="Bennetzen J.L."/>
            <person name="Unver T."/>
            <person name="Budak H."/>
            <person name="Gulick P.J."/>
            <person name="Galiba G."/>
            <person name="Kalapos B."/>
            <person name="Nelson D.R."/>
            <person name="Li P."/>
            <person name="You F.M."/>
            <person name="Luo M.C."/>
            <person name="Dvorak J."/>
        </authorList>
    </citation>
    <scope>NUCLEOTIDE SEQUENCE [LARGE SCALE GENOMIC DNA]</scope>
    <source>
        <strain evidence="2">cv. AL8/78</strain>
    </source>
</reference>
<keyword evidence="3" id="KW-1185">Reference proteome</keyword>
<dbReference type="InterPro" id="IPR039537">
    <property type="entry name" value="Retrotran_Ty1/copia-like"/>
</dbReference>
<dbReference type="GO" id="GO:0003676">
    <property type="term" value="F:nucleic acid binding"/>
    <property type="evidence" value="ECO:0007669"/>
    <property type="project" value="InterPro"/>
</dbReference>
<dbReference type="InterPro" id="IPR001584">
    <property type="entry name" value="Integrase_cat-core"/>
</dbReference>
<dbReference type="PROSITE" id="PS50994">
    <property type="entry name" value="INTEGRASE"/>
    <property type="match status" value="1"/>
</dbReference>
<dbReference type="SUPFAM" id="SSF53098">
    <property type="entry name" value="Ribonuclease H-like"/>
    <property type="match status" value="1"/>
</dbReference>
<dbReference type="PANTHER" id="PTHR42648">
    <property type="entry name" value="TRANSPOSASE, PUTATIVE-RELATED"/>
    <property type="match status" value="1"/>
</dbReference>
<dbReference type="PANTHER" id="PTHR42648:SF28">
    <property type="entry name" value="TRANSPOSON-ENCODED PROTEIN WITH RIBONUCLEASE H-LIKE AND RETROVIRUS ZINC FINGER-LIKE DOMAINS"/>
    <property type="match status" value="1"/>
</dbReference>
<dbReference type="AlphaFoldDB" id="A0A453Q422"/>
<dbReference type="GO" id="GO:0015074">
    <property type="term" value="P:DNA integration"/>
    <property type="evidence" value="ECO:0007669"/>
    <property type="project" value="InterPro"/>
</dbReference>
<name>A0A453Q422_AEGTS</name>
<reference evidence="2" key="4">
    <citation type="submission" date="2019-03" db="UniProtKB">
        <authorList>
            <consortium name="EnsemblPlants"/>
        </authorList>
    </citation>
    <scope>IDENTIFICATION</scope>
</reference>
<feature type="domain" description="Integrase catalytic" evidence="1">
    <location>
        <begin position="34"/>
        <end position="175"/>
    </location>
</feature>
<reference evidence="2" key="3">
    <citation type="journal article" date="2017" name="Nature">
        <title>Genome sequence of the progenitor of the wheat D genome Aegilops tauschii.</title>
        <authorList>
            <person name="Luo M.C."/>
            <person name="Gu Y.Q."/>
            <person name="Puiu D."/>
            <person name="Wang H."/>
            <person name="Twardziok S.O."/>
            <person name="Deal K.R."/>
            <person name="Huo N."/>
            <person name="Zhu T."/>
            <person name="Wang L."/>
            <person name="Wang Y."/>
            <person name="McGuire P.E."/>
            <person name="Liu S."/>
            <person name="Long H."/>
            <person name="Ramasamy R.K."/>
            <person name="Rodriguez J.C."/>
            <person name="Van S.L."/>
            <person name="Yuan L."/>
            <person name="Wang Z."/>
            <person name="Xia Z."/>
            <person name="Xiao L."/>
            <person name="Anderson O.D."/>
            <person name="Ouyang S."/>
            <person name="Liang Y."/>
            <person name="Zimin A.V."/>
            <person name="Pertea G."/>
            <person name="Qi P."/>
            <person name="Bennetzen J.L."/>
            <person name="Dai X."/>
            <person name="Dawson M.W."/>
            <person name="Muller H.G."/>
            <person name="Kugler K."/>
            <person name="Rivarola-Duarte L."/>
            <person name="Spannagl M."/>
            <person name="Mayer K.F.X."/>
            <person name="Lu F.H."/>
            <person name="Bevan M.W."/>
            <person name="Leroy P."/>
            <person name="Li P."/>
            <person name="You F.M."/>
            <person name="Sun Q."/>
            <person name="Liu Z."/>
            <person name="Lyons E."/>
            <person name="Wicker T."/>
            <person name="Salzberg S.L."/>
            <person name="Devos K.M."/>
            <person name="Dvorak J."/>
        </authorList>
    </citation>
    <scope>NUCLEOTIDE SEQUENCE [LARGE SCALE GENOMIC DNA]</scope>
    <source>
        <strain evidence="2">cv. AL8/78</strain>
    </source>
</reference>
<sequence length="175" mass="20139">DSFDFHCNKATSHTCHACQLAKHVRLPFSESFTIAPFPFHTIHCDVWTSPVLSNSGFQYFLVVLDDCTHFAWTFPLRHKSDVFEVLITFHAYVATQFQRPILTIHTDNGREFDNTAFRNFLTNHGIVFHLTCPYTSQQNGRAEQIIRTLTEGLRSLLFHSSMPTKFWPDALATTT</sequence>
<reference evidence="3" key="1">
    <citation type="journal article" date="2014" name="Science">
        <title>Ancient hybridizations among the ancestral genomes of bread wheat.</title>
        <authorList>
            <consortium name="International Wheat Genome Sequencing Consortium,"/>
            <person name="Marcussen T."/>
            <person name="Sandve S.R."/>
            <person name="Heier L."/>
            <person name="Spannagl M."/>
            <person name="Pfeifer M."/>
            <person name="Jakobsen K.S."/>
            <person name="Wulff B.B."/>
            <person name="Steuernagel B."/>
            <person name="Mayer K.F."/>
            <person name="Olsen O.A."/>
        </authorList>
    </citation>
    <scope>NUCLEOTIDE SEQUENCE [LARGE SCALE GENOMIC DNA]</scope>
    <source>
        <strain evidence="3">cv. AL8/78</strain>
    </source>
</reference>
<reference evidence="3" key="2">
    <citation type="journal article" date="2017" name="Nat. Plants">
        <title>The Aegilops tauschii genome reveals multiple impacts of transposons.</title>
        <authorList>
            <person name="Zhao G."/>
            <person name="Zou C."/>
            <person name="Li K."/>
            <person name="Wang K."/>
            <person name="Li T."/>
            <person name="Gao L."/>
            <person name="Zhang X."/>
            <person name="Wang H."/>
            <person name="Yang Z."/>
            <person name="Liu X."/>
            <person name="Jiang W."/>
            <person name="Mao L."/>
            <person name="Kong X."/>
            <person name="Jiao Y."/>
            <person name="Jia J."/>
        </authorList>
    </citation>
    <scope>NUCLEOTIDE SEQUENCE [LARGE SCALE GENOMIC DNA]</scope>
    <source>
        <strain evidence="3">cv. AL8/78</strain>
    </source>
</reference>
<dbReference type="EnsemblPlants" id="AET6Gv20965600.1">
    <property type="protein sequence ID" value="AET6Gv20965600.1"/>
    <property type="gene ID" value="AET6Gv20965600"/>
</dbReference>
<evidence type="ECO:0000313" key="3">
    <source>
        <dbReference type="Proteomes" id="UP000015105"/>
    </source>
</evidence>
<organism evidence="2 3">
    <name type="scientific">Aegilops tauschii subsp. strangulata</name>
    <name type="common">Goatgrass</name>
    <dbReference type="NCBI Taxonomy" id="200361"/>
    <lineage>
        <taxon>Eukaryota</taxon>
        <taxon>Viridiplantae</taxon>
        <taxon>Streptophyta</taxon>
        <taxon>Embryophyta</taxon>
        <taxon>Tracheophyta</taxon>
        <taxon>Spermatophyta</taxon>
        <taxon>Magnoliopsida</taxon>
        <taxon>Liliopsida</taxon>
        <taxon>Poales</taxon>
        <taxon>Poaceae</taxon>
        <taxon>BOP clade</taxon>
        <taxon>Pooideae</taxon>
        <taxon>Triticodae</taxon>
        <taxon>Triticeae</taxon>
        <taxon>Triticinae</taxon>
        <taxon>Aegilops</taxon>
    </lineage>
</organism>
<dbReference type="Gramene" id="AET6Gv20965600.1">
    <property type="protein sequence ID" value="AET6Gv20965600.1"/>
    <property type="gene ID" value="AET6Gv20965600"/>
</dbReference>
<dbReference type="STRING" id="200361.A0A453Q422"/>
<evidence type="ECO:0000313" key="2">
    <source>
        <dbReference type="EnsemblPlants" id="AET6Gv20965600.1"/>
    </source>
</evidence>
<protein>
    <recommendedName>
        <fullName evidence="1">Integrase catalytic domain-containing protein</fullName>
    </recommendedName>
</protein>
<accession>A0A453Q422</accession>
<dbReference type="InterPro" id="IPR012337">
    <property type="entry name" value="RNaseH-like_sf"/>
</dbReference>
<proteinExistence type="predicted"/>